<dbReference type="CDD" id="cd00130">
    <property type="entry name" value="PAS"/>
    <property type="match status" value="1"/>
</dbReference>
<gene>
    <name evidence="8" type="ORF">NLF92_10020</name>
</gene>
<evidence type="ECO:0000256" key="3">
    <source>
        <dbReference type="ARBA" id="ARBA00029447"/>
    </source>
</evidence>
<evidence type="ECO:0000313" key="8">
    <source>
        <dbReference type="EMBL" id="MCP3429280.1"/>
    </source>
</evidence>
<dbReference type="PANTHER" id="PTHR32089">
    <property type="entry name" value="METHYL-ACCEPTING CHEMOTAXIS PROTEIN MCPB"/>
    <property type="match status" value="1"/>
</dbReference>
<feature type="transmembrane region" description="Helical" evidence="6">
    <location>
        <begin position="168"/>
        <end position="191"/>
    </location>
</feature>
<comment type="caution">
    <text evidence="8">The sequence shown here is derived from an EMBL/GenBank/DDBJ whole genome shotgun (WGS) entry which is preliminary data.</text>
</comment>
<keyword evidence="6" id="KW-0812">Transmembrane</keyword>
<dbReference type="Proteomes" id="UP001165413">
    <property type="component" value="Unassembled WGS sequence"/>
</dbReference>
<feature type="transmembrane region" description="Helical" evidence="6">
    <location>
        <begin position="197"/>
        <end position="216"/>
    </location>
</feature>
<dbReference type="InterPro" id="IPR004089">
    <property type="entry name" value="MCPsignal_dom"/>
</dbReference>
<dbReference type="GO" id="GO:0004888">
    <property type="term" value="F:transmembrane signaling receptor activity"/>
    <property type="evidence" value="ECO:0007669"/>
    <property type="project" value="InterPro"/>
</dbReference>
<keyword evidence="2 4" id="KW-0807">Transducer</keyword>
<feature type="coiled-coil region" evidence="5">
    <location>
        <begin position="447"/>
        <end position="491"/>
    </location>
</feature>
<dbReference type="InterPro" id="IPR000014">
    <property type="entry name" value="PAS"/>
</dbReference>
<dbReference type="InterPro" id="IPR004090">
    <property type="entry name" value="Chemotax_Me-accpt_rcpt"/>
</dbReference>
<dbReference type="SMART" id="SM00283">
    <property type="entry name" value="MA"/>
    <property type="match status" value="1"/>
</dbReference>
<keyword evidence="6" id="KW-1133">Transmembrane helix</keyword>
<evidence type="ECO:0000256" key="6">
    <source>
        <dbReference type="SAM" id="Phobius"/>
    </source>
</evidence>
<sequence>MIATENASVAAQGKQTRTSRAVISDRVTQNNIPVKPGTNILSVTNKDSQITYVNNDFVQYAGLTTEQLYGEYHNIIRHPDMPKAAFAELWRRLQAGQSWMGIVKNKSANGDHYWVDAFASPLLTAKGETEYQSVRVKASEAVIARAQFVYHQINQGKDFLKTNKLKNIFLSPFSAIAASFAGSLGLTFAIASEQAVVLSPVLIGAHAICALAMAHMNKRWDPVVRHAKSIIDDPLAQFIYTADTSAVGQVKLALEASKKQQGAILGRLKETGGMIDRTLQDVANYSEETAKNCSEQEHEVSQVSTAITEMSASFAEVGHSSHRVLDLMNQNATDINQTLANTQKTVAVMEQLDNQVSSVKQTTESLSVQTQQVTGIVNIIQSIADQTNLLALNAAIEAARAGEHGRGFAVVANEVRELANKTHASTQQIIDTVSALNEQTDSTVGLIKQVNKNIDIARDAAIQSEQNVERIQAASDEIVSQNTQIAAALEEQVFVSESINQSVHKIYEVSQACSSLAQQSNEESQKAQREVQQLAAVGDYFWKNL</sequence>
<dbReference type="AlphaFoldDB" id="A0AA42BLY9"/>
<protein>
    <submittedName>
        <fullName evidence="8">Methyl-accepting chemotaxis protein</fullName>
    </submittedName>
</protein>
<comment type="similarity">
    <text evidence="3">Belongs to the methyl-accepting chemotaxis (MCP) protein family.</text>
</comment>
<evidence type="ECO:0000313" key="9">
    <source>
        <dbReference type="Proteomes" id="UP001165413"/>
    </source>
</evidence>
<dbReference type="Pfam" id="PF00015">
    <property type="entry name" value="MCPsignal"/>
    <property type="match status" value="1"/>
</dbReference>
<name>A0AA42BLY9_9ALTE</name>
<reference evidence="8" key="1">
    <citation type="submission" date="2022-07" db="EMBL/GenBank/DDBJ databases">
        <title>Characterization of the Novel Bacterium Alteromonas immobilis LMIT006 and Alteromonas gregis LMIT007.</title>
        <authorList>
            <person name="Lin X."/>
        </authorList>
    </citation>
    <scope>NUCLEOTIDE SEQUENCE</scope>
    <source>
        <strain evidence="8">LMIT007</strain>
    </source>
</reference>
<dbReference type="RefSeq" id="WP_254101420.1">
    <property type="nucleotide sequence ID" value="NZ_JANATA010000018.1"/>
</dbReference>
<dbReference type="FunFam" id="1.10.287.950:FF:000001">
    <property type="entry name" value="Methyl-accepting chemotaxis sensory transducer"/>
    <property type="match status" value="1"/>
</dbReference>
<dbReference type="SUPFAM" id="SSF58104">
    <property type="entry name" value="Methyl-accepting chemotaxis protein (MCP) signaling domain"/>
    <property type="match status" value="1"/>
</dbReference>
<dbReference type="GO" id="GO:0007165">
    <property type="term" value="P:signal transduction"/>
    <property type="evidence" value="ECO:0007669"/>
    <property type="project" value="UniProtKB-KW"/>
</dbReference>
<dbReference type="SUPFAM" id="SSF55785">
    <property type="entry name" value="PYP-like sensor domain (PAS domain)"/>
    <property type="match status" value="1"/>
</dbReference>
<evidence type="ECO:0000256" key="2">
    <source>
        <dbReference type="ARBA" id="ARBA00023224"/>
    </source>
</evidence>
<dbReference type="InterPro" id="IPR013655">
    <property type="entry name" value="PAS_fold_3"/>
</dbReference>
<evidence type="ECO:0000256" key="1">
    <source>
        <dbReference type="ARBA" id="ARBA00004370"/>
    </source>
</evidence>
<keyword evidence="5" id="KW-0175">Coiled coil</keyword>
<keyword evidence="6" id="KW-0472">Membrane</keyword>
<dbReference type="GO" id="GO:0006935">
    <property type="term" value="P:chemotaxis"/>
    <property type="evidence" value="ECO:0007669"/>
    <property type="project" value="InterPro"/>
</dbReference>
<dbReference type="EMBL" id="JANATA010000018">
    <property type="protein sequence ID" value="MCP3429280.1"/>
    <property type="molecule type" value="Genomic_DNA"/>
</dbReference>
<feature type="domain" description="Methyl-accepting transducer" evidence="7">
    <location>
        <begin position="271"/>
        <end position="507"/>
    </location>
</feature>
<keyword evidence="9" id="KW-1185">Reference proteome</keyword>
<dbReference type="GO" id="GO:0016020">
    <property type="term" value="C:membrane"/>
    <property type="evidence" value="ECO:0007669"/>
    <property type="project" value="UniProtKB-SubCell"/>
</dbReference>
<dbReference type="InterPro" id="IPR035965">
    <property type="entry name" value="PAS-like_dom_sf"/>
</dbReference>
<evidence type="ECO:0000256" key="4">
    <source>
        <dbReference type="PROSITE-ProRule" id="PRU00284"/>
    </source>
</evidence>
<organism evidence="8 9">
    <name type="scientific">Opacimonas viscosa</name>
    <dbReference type="NCBI Taxonomy" id="2961944"/>
    <lineage>
        <taxon>Bacteria</taxon>
        <taxon>Pseudomonadati</taxon>
        <taxon>Pseudomonadota</taxon>
        <taxon>Gammaproteobacteria</taxon>
        <taxon>Alteromonadales</taxon>
        <taxon>Alteromonadaceae</taxon>
        <taxon>Opacimonas</taxon>
    </lineage>
</organism>
<evidence type="ECO:0000256" key="5">
    <source>
        <dbReference type="SAM" id="Coils"/>
    </source>
</evidence>
<dbReference type="PRINTS" id="PR00260">
    <property type="entry name" value="CHEMTRNSDUCR"/>
</dbReference>
<dbReference type="PANTHER" id="PTHR32089:SF112">
    <property type="entry name" value="LYSOZYME-LIKE PROTEIN-RELATED"/>
    <property type="match status" value="1"/>
</dbReference>
<evidence type="ECO:0000259" key="7">
    <source>
        <dbReference type="PROSITE" id="PS50111"/>
    </source>
</evidence>
<dbReference type="Gene3D" id="1.10.287.950">
    <property type="entry name" value="Methyl-accepting chemotaxis protein"/>
    <property type="match status" value="1"/>
</dbReference>
<dbReference type="PROSITE" id="PS50111">
    <property type="entry name" value="CHEMOTAXIS_TRANSDUC_2"/>
    <property type="match status" value="1"/>
</dbReference>
<comment type="subcellular location">
    <subcellularLocation>
        <location evidence="1">Membrane</location>
    </subcellularLocation>
</comment>
<proteinExistence type="inferred from homology"/>
<dbReference type="Pfam" id="PF08447">
    <property type="entry name" value="PAS_3"/>
    <property type="match status" value="1"/>
</dbReference>
<accession>A0AA42BLY9</accession>
<dbReference type="Gene3D" id="3.30.450.20">
    <property type="entry name" value="PAS domain"/>
    <property type="match status" value="1"/>
</dbReference>
<dbReference type="NCBIfam" id="TIGR00229">
    <property type="entry name" value="sensory_box"/>
    <property type="match status" value="1"/>
</dbReference>